<dbReference type="InterPro" id="IPR043519">
    <property type="entry name" value="NT_sf"/>
</dbReference>
<accession>A0ABS2QKQ8</accession>
<dbReference type="InterPro" id="IPR036388">
    <property type="entry name" value="WH-like_DNA-bd_sf"/>
</dbReference>
<evidence type="ECO:0000259" key="3">
    <source>
        <dbReference type="Pfam" id="PF22339"/>
    </source>
</evidence>
<feature type="domain" description="YgxA-like helix-turn-helix" evidence="2">
    <location>
        <begin position="224"/>
        <end position="287"/>
    </location>
</feature>
<dbReference type="RefSeq" id="WP_204544409.1">
    <property type="nucleotide sequence ID" value="NZ_JAFBFI010000014.1"/>
</dbReference>
<gene>
    <name evidence="4" type="ORF">JOC77_003029</name>
</gene>
<evidence type="ECO:0000313" key="5">
    <source>
        <dbReference type="Proteomes" id="UP000823486"/>
    </source>
</evidence>
<protein>
    <recommendedName>
        <fullName evidence="6">Nucleotidyltransferase-like domain-containing protein</fullName>
    </recommendedName>
</protein>
<feature type="domain" description="Nucleotidyltransferase-like" evidence="1">
    <location>
        <begin position="1"/>
        <end position="118"/>
    </location>
</feature>
<proteinExistence type="predicted"/>
<dbReference type="Gene3D" id="1.10.10.10">
    <property type="entry name" value="Winged helix-like DNA-binding domain superfamily/Winged helix DNA-binding domain"/>
    <property type="match status" value="1"/>
</dbReference>
<organism evidence="4 5">
    <name type="scientific">Peribacillus deserti</name>
    <dbReference type="NCBI Taxonomy" id="673318"/>
    <lineage>
        <taxon>Bacteria</taxon>
        <taxon>Bacillati</taxon>
        <taxon>Bacillota</taxon>
        <taxon>Bacilli</taxon>
        <taxon>Bacillales</taxon>
        <taxon>Bacillaceae</taxon>
        <taxon>Peribacillus</taxon>
    </lineage>
</organism>
<dbReference type="InterPro" id="IPR029348">
    <property type="entry name" value="NTF-like"/>
</dbReference>
<feature type="domain" description="YgxA-like substrate binding" evidence="3">
    <location>
        <begin position="119"/>
        <end position="218"/>
    </location>
</feature>
<evidence type="ECO:0000259" key="2">
    <source>
        <dbReference type="Pfam" id="PF18576"/>
    </source>
</evidence>
<keyword evidence="5" id="KW-1185">Reference proteome</keyword>
<dbReference type="Pfam" id="PF22339">
    <property type="entry name" value="YgxA-like_sub_bind"/>
    <property type="match status" value="1"/>
</dbReference>
<dbReference type="Pfam" id="PF18576">
    <property type="entry name" value="HTH_52"/>
    <property type="match status" value="1"/>
</dbReference>
<sequence>MEDILRPIYQERASWPSTMGVLLIEKNPNDTSSTDSFDYILLTIVNEAEEAVSIKHYLYKDQKAALHIVHQSQLEEWIMLGSNRKIFEWIFNGKIVFDRNEYIERLKKELHEFPFYGRKVKMGVEFAKLIRRYLDGKSFFENGHFLDAYNHIVHSLHHLARLEIIDQGFYPEVTVWNQVRHIRPEIFKLYEELVTSQESLEKRLELLFLASEFLIHSRTPLGSQHIVDILKGKDGSWSISELTQHPDLKYYSVDLEVLLEYLVEKNIINVEKVETKGHGIFHRYYRVTNDY</sequence>
<dbReference type="InterPro" id="IPR054515">
    <property type="entry name" value="YgxA-like_substrate-bd"/>
</dbReference>
<dbReference type="InterPro" id="IPR041143">
    <property type="entry name" value="YgxA_HTH"/>
</dbReference>
<dbReference type="Pfam" id="PF14540">
    <property type="entry name" value="NTF-like"/>
    <property type="match status" value="1"/>
</dbReference>
<name>A0ABS2QKQ8_9BACI</name>
<dbReference type="Gene3D" id="1.20.120.330">
    <property type="entry name" value="Nucleotidyltransferases domain 2"/>
    <property type="match status" value="1"/>
</dbReference>
<reference evidence="4 5" key="1">
    <citation type="submission" date="2021-01" db="EMBL/GenBank/DDBJ databases">
        <title>Genomic Encyclopedia of Type Strains, Phase IV (KMG-IV): sequencing the most valuable type-strain genomes for metagenomic binning, comparative biology and taxonomic classification.</title>
        <authorList>
            <person name="Goeker M."/>
        </authorList>
    </citation>
    <scope>NUCLEOTIDE SEQUENCE [LARGE SCALE GENOMIC DNA]</scope>
    <source>
        <strain evidence="4 5">DSM 105482</strain>
    </source>
</reference>
<evidence type="ECO:0008006" key="6">
    <source>
        <dbReference type="Google" id="ProtNLM"/>
    </source>
</evidence>
<evidence type="ECO:0000259" key="1">
    <source>
        <dbReference type="Pfam" id="PF14540"/>
    </source>
</evidence>
<dbReference type="EMBL" id="JAFBFI010000014">
    <property type="protein sequence ID" value="MBM7693585.1"/>
    <property type="molecule type" value="Genomic_DNA"/>
</dbReference>
<comment type="caution">
    <text evidence="4">The sequence shown here is derived from an EMBL/GenBank/DDBJ whole genome shotgun (WGS) entry which is preliminary data.</text>
</comment>
<evidence type="ECO:0000313" key="4">
    <source>
        <dbReference type="EMBL" id="MBM7693585.1"/>
    </source>
</evidence>
<dbReference type="Gene3D" id="3.30.460.10">
    <property type="entry name" value="Beta Polymerase, domain 2"/>
    <property type="match status" value="1"/>
</dbReference>
<dbReference type="Proteomes" id="UP000823486">
    <property type="component" value="Unassembled WGS sequence"/>
</dbReference>